<feature type="non-terminal residue" evidence="1">
    <location>
        <position position="110"/>
    </location>
</feature>
<dbReference type="AlphaFoldDB" id="A0AAN8XHS8"/>
<reference evidence="1 2" key="1">
    <citation type="submission" date="2023-11" db="EMBL/GenBank/DDBJ databases">
        <title>Halocaridina rubra genome assembly.</title>
        <authorList>
            <person name="Smith C."/>
        </authorList>
    </citation>
    <scope>NUCLEOTIDE SEQUENCE [LARGE SCALE GENOMIC DNA]</scope>
    <source>
        <strain evidence="1">EP-1</strain>
        <tissue evidence="1">Whole</tissue>
    </source>
</reference>
<organism evidence="1 2">
    <name type="scientific">Halocaridina rubra</name>
    <name type="common">Hawaiian red shrimp</name>
    <dbReference type="NCBI Taxonomy" id="373956"/>
    <lineage>
        <taxon>Eukaryota</taxon>
        <taxon>Metazoa</taxon>
        <taxon>Ecdysozoa</taxon>
        <taxon>Arthropoda</taxon>
        <taxon>Crustacea</taxon>
        <taxon>Multicrustacea</taxon>
        <taxon>Malacostraca</taxon>
        <taxon>Eumalacostraca</taxon>
        <taxon>Eucarida</taxon>
        <taxon>Decapoda</taxon>
        <taxon>Pleocyemata</taxon>
        <taxon>Caridea</taxon>
        <taxon>Atyoidea</taxon>
        <taxon>Atyidae</taxon>
        <taxon>Halocaridina</taxon>
    </lineage>
</organism>
<evidence type="ECO:0000313" key="2">
    <source>
        <dbReference type="Proteomes" id="UP001381693"/>
    </source>
</evidence>
<dbReference type="Proteomes" id="UP001381693">
    <property type="component" value="Unassembled WGS sequence"/>
</dbReference>
<dbReference type="EMBL" id="JAXCGZ010002096">
    <property type="protein sequence ID" value="KAK7084436.1"/>
    <property type="molecule type" value="Genomic_DNA"/>
</dbReference>
<evidence type="ECO:0000313" key="1">
    <source>
        <dbReference type="EMBL" id="KAK7084436.1"/>
    </source>
</evidence>
<gene>
    <name evidence="1" type="ORF">SK128_011673</name>
</gene>
<sequence>MSDEMQGQSSTKKRKWCVQSFKEEWLQDPEWKDWLLQSKSVREASYCKCRKATLQSANKSMLQKHKSSVKHKKCFDVAKSAVDITCFIEKKKSTESETPRRRNCCDSHIK</sequence>
<comment type="caution">
    <text evidence="1">The sequence shown here is derived from an EMBL/GenBank/DDBJ whole genome shotgun (WGS) entry which is preliminary data.</text>
</comment>
<proteinExistence type="predicted"/>
<keyword evidence="2" id="KW-1185">Reference proteome</keyword>
<protein>
    <submittedName>
        <fullName evidence="1">Uncharacterized protein</fullName>
    </submittedName>
</protein>
<accession>A0AAN8XHS8</accession>
<name>A0AAN8XHS8_HALRR</name>